<evidence type="ECO:0000256" key="3">
    <source>
        <dbReference type="ARBA" id="ARBA00022771"/>
    </source>
</evidence>
<keyword evidence="1" id="KW-0479">Metal-binding</keyword>
<reference evidence="8 9" key="1">
    <citation type="submission" date="2015-01" db="EMBL/GenBank/DDBJ databases">
        <title>The Genome Sequence of Capronia semiimmersa CBS27337.</title>
        <authorList>
            <consortium name="The Broad Institute Genomics Platform"/>
            <person name="Cuomo C."/>
            <person name="de Hoog S."/>
            <person name="Gorbushina A."/>
            <person name="Stielow B."/>
            <person name="Teixiera M."/>
            <person name="Abouelleil A."/>
            <person name="Chapman S.B."/>
            <person name="Priest M."/>
            <person name="Young S.K."/>
            <person name="Wortman J."/>
            <person name="Nusbaum C."/>
            <person name="Birren B."/>
        </authorList>
    </citation>
    <scope>NUCLEOTIDE SEQUENCE [LARGE SCALE GENOMIC DNA]</scope>
    <source>
        <strain evidence="8 9">CBS 27337</strain>
    </source>
</reference>
<dbReference type="GO" id="GO:0031048">
    <property type="term" value="P:regulatory ncRNA-mediated heterochromatin formation"/>
    <property type="evidence" value="ECO:0007669"/>
    <property type="project" value="TreeGrafter"/>
</dbReference>
<keyword evidence="2" id="KW-0677">Repeat</keyword>
<feature type="domain" description="NF-X1-type" evidence="7">
    <location>
        <begin position="1239"/>
        <end position="1262"/>
    </location>
</feature>
<evidence type="ECO:0000256" key="6">
    <source>
        <dbReference type="SAM" id="MobiDB-lite"/>
    </source>
</evidence>
<feature type="domain" description="NF-X1-type" evidence="7">
    <location>
        <begin position="1049"/>
        <end position="1066"/>
    </location>
</feature>
<keyword evidence="4" id="KW-0067">ATP-binding</keyword>
<dbReference type="SUPFAM" id="SSF52540">
    <property type="entry name" value="P-loop containing nucleoside triphosphate hydrolases"/>
    <property type="match status" value="1"/>
</dbReference>
<gene>
    <name evidence="8" type="ORF">PV04_07742</name>
</gene>
<feature type="domain" description="NF-X1-type" evidence="7">
    <location>
        <begin position="1160"/>
        <end position="1181"/>
    </location>
</feature>
<dbReference type="InterPro" id="IPR045055">
    <property type="entry name" value="DNA2/NAM7-like"/>
</dbReference>
<keyword evidence="4" id="KW-0378">Hydrolase</keyword>
<keyword evidence="9" id="KW-1185">Reference proteome</keyword>
<dbReference type="InterPro" id="IPR000967">
    <property type="entry name" value="Znf_NFX1"/>
</dbReference>
<feature type="domain" description="NF-X1-type" evidence="7">
    <location>
        <begin position="1101"/>
        <end position="1125"/>
    </location>
</feature>
<evidence type="ECO:0000313" key="9">
    <source>
        <dbReference type="Proteomes" id="UP000054266"/>
    </source>
</evidence>
<evidence type="ECO:0000256" key="4">
    <source>
        <dbReference type="ARBA" id="ARBA00022806"/>
    </source>
</evidence>
<dbReference type="STRING" id="5601.A0A0D2FF99"/>
<accession>A0A0D2FF99</accession>
<keyword evidence="4" id="KW-0347">Helicase</keyword>
<evidence type="ECO:0000256" key="5">
    <source>
        <dbReference type="ARBA" id="ARBA00022833"/>
    </source>
</evidence>
<evidence type="ECO:0000313" key="8">
    <source>
        <dbReference type="EMBL" id="KIW65485.1"/>
    </source>
</evidence>
<evidence type="ECO:0000259" key="7">
    <source>
        <dbReference type="SMART" id="SM00438"/>
    </source>
</evidence>
<dbReference type="GO" id="GO:0004386">
    <property type="term" value="F:helicase activity"/>
    <property type="evidence" value="ECO:0007669"/>
    <property type="project" value="InterPro"/>
</dbReference>
<keyword evidence="3" id="KW-0863">Zinc-finger</keyword>
<dbReference type="Proteomes" id="UP000054266">
    <property type="component" value="Unassembled WGS sequence"/>
</dbReference>
<evidence type="ECO:0000256" key="2">
    <source>
        <dbReference type="ARBA" id="ARBA00022737"/>
    </source>
</evidence>
<dbReference type="PANTHER" id="PTHR10887">
    <property type="entry name" value="DNA2/NAM7 HELICASE FAMILY"/>
    <property type="match status" value="1"/>
</dbReference>
<proteinExistence type="predicted"/>
<dbReference type="Gene3D" id="3.40.50.300">
    <property type="entry name" value="P-loop containing nucleotide triphosphate hydrolases"/>
    <property type="match status" value="3"/>
</dbReference>
<dbReference type="CDD" id="cd18808">
    <property type="entry name" value="SF1_C_Upf1"/>
    <property type="match status" value="1"/>
</dbReference>
<dbReference type="Pfam" id="PF13087">
    <property type="entry name" value="AAA_12"/>
    <property type="match status" value="1"/>
</dbReference>
<dbReference type="GO" id="GO:0008270">
    <property type="term" value="F:zinc ion binding"/>
    <property type="evidence" value="ECO:0007669"/>
    <property type="project" value="UniProtKB-KW"/>
</dbReference>
<feature type="domain" description="NF-X1-type" evidence="7">
    <location>
        <begin position="1020"/>
        <end position="1041"/>
    </location>
</feature>
<dbReference type="InterPro" id="IPR041679">
    <property type="entry name" value="DNA2/NAM7-like_C"/>
</dbReference>
<name>A0A0D2FF99_9EURO</name>
<keyword evidence="4" id="KW-0547">Nucleotide-binding</keyword>
<dbReference type="Pfam" id="PF13086">
    <property type="entry name" value="AAA_11"/>
    <property type="match status" value="1"/>
</dbReference>
<dbReference type="InterPro" id="IPR027417">
    <property type="entry name" value="P-loop_NTPase"/>
</dbReference>
<dbReference type="EMBL" id="KN846960">
    <property type="protein sequence ID" value="KIW65485.1"/>
    <property type="molecule type" value="Genomic_DNA"/>
</dbReference>
<feature type="region of interest" description="Disordered" evidence="6">
    <location>
        <begin position="1724"/>
        <end position="1744"/>
    </location>
</feature>
<dbReference type="InterPro" id="IPR047187">
    <property type="entry name" value="SF1_C_Upf1"/>
</dbReference>
<evidence type="ECO:0000256" key="1">
    <source>
        <dbReference type="ARBA" id="ARBA00022723"/>
    </source>
</evidence>
<dbReference type="PANTHER" id="PTHR10887:SF445">
    <property type="entry name" value="NFX1-TYPE ZINC FINGER-CONTAINING PROTEIN 1"/>
    <property type="match status" value="1"/>
</dbReference>
<protein>
    <recommendedName>
        <fullName evidence="7">NF-X1-type domain-containing protein</fullName>
    </recommendedName>
</protein>
<sequence length="1744" mass="195688">MASIRAHIPPGQDGVTPIRFSVDVLSSEPRPLLTFTDDGPGKLSFLGPRHDNDHDDFRKIKILPTSEEILAVSRPVYMPKKDLIYWHFLDNGPGRHLDTFFRQLRCDSTEMIRDICYSAAQIAFLKTRGLDSEGRVRQETRAGNRYFLYRNVKIQELLSHEHKSMVVRVSYDCPPFMRGPRLYDSGRFQAGMLVALLQLDHTTMEFSIYYMEVNLAQTTFSMDAFNGRGTQAAVQLSFLPTSSHTDILQLCRHALGLKMDCELYLVEFPKVLFAGFYNCLKCLQNMKDSDFAFSKYVAPQVDVEEAVLSRELNFTVGSPSRFPCPPPSYARASDFKYDLAKIVGPHSPITTVSIEDLRRPSTLETIKRETTLDEGQAVAFRASLMCDFACTQGPPGCGKTFLGVKVAQALLESRTSKKPVLLVCLTNHALDNFLADLRDAGVSGLLRAGSGSKEEWTNSINIRNLRRKTRFKREESNAIQTHTLQKKEFISDLDELCQAVSSRTHTGAAPWHYIRDVLQKDHRDIHAQFTSTTKVSLAQSFTFEYWSAGGDLETIRDLHLELANRLARVSAGRHKTPEKDIDKLLFDLSWDAELRSFSAGLSSVWNIPLPERQSLIRSWEKAVDKEAVAHKMVSLYLESQHHEREIQRTQSERDGRIMAAHNIIAMTTTACAARWEVLRSLDLQILICEEAAEVMEAHSLCTLLPSLEHAVFIGDPQQLRPETNEQMLSLESRIGRQYRLNESLLERLMLPQDVSSSRLPASHLNIQRRMHPQIADITRLTYPYLKDHESTHGRSPVHGLAHRMFWWDHRIPELESDDSKSHVNLHEVEMVGSLVEYLLRRGAYEQSDIAVLTPYAGQLLKLYKRLEVTCDVWLSEKDREALLEEEVLALGEESRTIKDEISMSNMLKIATVDNFQGQEAKVIILSNVRSGGKAGFLKSLNRINVACSRARNGFYIIGDSQTLSQVPMWRRIIQIFNGRIGASIMTICHVHPEHNHLVQQPEDFDNVAECSSVCNQVLDCGHHCRRLCHPPQLHGRLVCEEDCTKVFDCGHRCPKRCYQTCGECTVSVDNVILGCGHPGQRLCAGSTSKCTVVTVRKRLDCGHTANILCGEDPDADIVCQQPCGAWLPCKHTCKDICGNCNGTNKSHPPCSEICNLPKACLHKCKEICHGAGKACPTGCLEPCTDYCEHGPCKNRCQDACDPCVKQAVAGCSHNTTDMICCLPSLSLPCSQRCPKILGCGHACPSLEGEICPPANICPECLTGEKGSAVLYSPDCQHLVEVSQLDTINLCGVYNVDTNGTILALNPDIRLPYIDEPKCVCGTPLTSTRRYKIHSKLVTFNSTLDLLLVKMGRKLATFGSAIEAQEKHLHETFESFVQAIRPNPLAAKANADLLLRRSREILDLQTHITDFRKDVVDLIRRDLARLNNAFPNIVPAYNLMFHLHFDVLRCRVVSVRLTDVLKLGSQLLTLQDPSFSVRRQVLKLIQFAYRESVTWVGLCKKTLTDPLLKTSPALEAEIRLQQLQCLLFARSTRLQLAELGRPVENTTLAMEDDAISASLEKATKLCRRSPGNCAPFMEIARDFVNLFASADPVSSISQIPAIKNPHVRETEKLWGQHKLGHLKTCAKSHIYSSKTFSDACPECEKGAAISGNEVFRKSSKHLFERQFLEAMHARSANSRIVEPESPKTDEPKIDRSVLEEEVLCQASKPNGMTPEERFLVAMRKGLPKIEGRRPLPQAEKPSEGA</sequence>
<dbReference type="HOGENOM" id="CLU_001490_1_1_1"/>
<keyword evidence="5" id="KW-0862">Zinc</keyword>
<dbReference type="GO" id="GO:0031380">
    <property type="term" value="C:nuclear RNA-directed RNA polymerase complex"/>
    <property type="evidence" value="ECO:0007669"/>
    <property type="project" value="TreeGrafter"/>
</dbReference>
<organism evidence="8 9">
    <name type="scientific">Phialophora macrospora</name>
    <dbReference type="NCBI Taxonomy" id="1851006"/>
    <lineage>
        <taxon>Eukaryota</taxon>
        <taxon>Fungi</taxon>
        <taxon>Dikarya</taxon>
        <taxon>Ascomycota</taxon>
        <taxon>Pezizomycotina</taxon>
        <taxon>Eurotiomycetes</taxon>
        <taxon>Chaetothyriomycetidae</taxon>
        <taxon>Chaetothyriales</taxon>
        <taxon>Herpotrichiellaceae</taxon>
        <taxon>Phialophora</taxon>
    </lineage>
</organism>
<dbReference type="CDD" id="cd06008">
    <property type="entry name" value="NF-X1-zinc-finger"/>
    <property type="match status" value="1"/>
</dbReference>
<dbReference type="SMART" id="SM00438">
    <property type="entry name" value="ZnF_NFX"/>
    <property type="match status" value="5"/>
</dbReference>
<dbReference type="InterPro" id="IPR041677">
    <property type="entry name" value="DNA2/NAM7_AAA_11"/>
</dbReference>